<feature type="region of interest" description="Disordered" evidence="9">
    <location>
        <begin position="1072"/>
        <end position="1171"/>
    </location>
</feature>
<feature type="compositionally biased region" description="Basic and acidic residues" evidence="9">
    <location>
        <begin position="447"/>
        <end position="463"/>
    </location>
</feature>
<feature type="compositionally biased region" description="Basic and acidic residues" evidence="9">
    <location>
        <begin position="1371"/>
        <end position="1380"/>
    </location>
</feature>
<dbReference type="InterPro" id="IPR001606">
    <property type="entry name" value="ARID_dom"/>
</dbReference>
<keyword evidence="1" id="KW-1017">Isopeptide bond</keyword>
<feature type="non-terminal residue" evidence="11">
    <location>
        <position position="1597"/>
    </location>
</feature>
<feature type="region of interest" description="Disordered" evidence="9">
    <location>
        <begin position="396"/>
        <end position="429"/>
    </location>
</feature>
<feature type="compositionally biased region" description="Polar residues" evidence="9">
    <location>
        <begin position="1496"/>
        <end position="1505"/>
    </location>
</feature>
<feature type="region of interest" description="Disordered" evidence="9">
    <location>
        <begin position="447"/>
        <end position="737"/>
    </location>
</feature>
<feature type="compositionally biased region" description="Basic and acidic residues" evidence="9">
    <location>
        <begin position="1506"/>
        <end position="1517"/>
    </location>
</feature>
<feature type="region of interest" description="Disordered" evidence="9">
    <location>
        <begin position="277"/>
        <end position="296"/>
    </location>
</feature>
<sequence>MLEAQQGFGPPSLPVGTEVSAKYRGAFCEAKVKTVVRIVKCKVTVKDCQSNVFVNDDDIKGVIKLGAVVEVKHPDTGQPVEATINKLIDHSTYTVVFDDGDERTLRRSQLCLKGDKHFIESETLDNLPLSHPEHFGTPVLQNKKAKRKHENESDEEVDTSEEESPRRATYRGRHQELVGKLMLVDLPQRKGSLIPALVVLPDANSLNEVKNRDQILVRSFKDSKFMVVTRKDLKDFLRAVVLKNEDKTMRTAIEKALLYFDTKELPVGWDKQEMLGSDLEDDEDGEEENEYASEDEPFEEKDRFVAQLYKFMDDRGTPINKGPCIGNKDLNLYKLFKIVQNLGGYNKVTKEMKWPVVYSKMGLPSLHQNPAHQIRTAYKKYLDAYETFYRKLGSTMGTLSRPGRARQNSGRSILNFRGRERSPRSPKPPEKVCLNLLLCEFQVKEDTESPKRKVEVTPEKSEETNDTTSPVPFDENDVVTRRTARRDPRALSAKDESKEKKEETLKGKKDDKKEDSLKKKKEDKKEETPSAKGKKETVLPTPRSKEDVLKGKDDVKKEDRKSLRKNKGEEEKEDKRLEKVVKKEEDKKEEVKVDLPPTLEKESPKKRVTRRKLMSADLKSDSELKEEVDDKKEAVKKQATKETSLKLVEKKEIPKTLERRDNKASEKKEPVVRLPEKTEPKLSDKKIKIVDDKKPKKEKKLKEDDVEEHTDNNNFMQNSVPSDEEDEADTEKLVTDPKMDFPIGSKLKVKYGRGKNQKIYIAKVVDFGRDGLHKTYLVHYAGWNTRYDEWIRPDRVVAILDKPTDGENRIKTPPSKPLISSGLKKISNDESKTPSLKKSGQVFRTPKMIGAKTRATRSSSSDTSVVGKSSDKRLTRRRSILADSTGSKSPESHMSSDAEDATGSERADDDDENTKSEKEDEDDILNVDDDEEDEDDPEREKFVDLDTSLEEGENVLKITSSSEAGSERIENEELEEPRPAGSTETIDFEPSEEESNVKTENKKEIKDTIEPATEALGKVSSEAKKIAQADFKPERASVLVSEVKNAVDEIKSLEYSDEINLVEGEDVKISDGENTVVESDKLGVDSESHDLKTIEESITESPHDDTESPEVKPNVSQNINENCAPPAEVADDIINQTIKIEIAEDQDKKDKDFDKPKLGRGRKKDTVAKDAKRPFKALDVTTGLGSAQEVPNLEPLGVASGCATSKTDPSPYDFDAEVEMPWQPEITKKWEPTLKTPVKDVKEPLTGSEEGDEKDKKKVKKKTKRKNLSPDVVGEVKVNEESLASPDIAIDNISKEETPSATAVADPCSERPIPKKKGRKKKELSSEAKKEVIEQYESTVNSVVEAVKHSLQETESDHEQRPIIKRRRVKRVSESDKKDTVVRVGKMGRKVVSRDFLNTCVNVDAVEDKIKEEPVLNSQTEALSRSSLAADLVAASSSCQDLEDSSVQKDRRKEPSFSESQGFEPQLEQHDVSAPFDNTPPTTPEHDDELSGAMHHQQNLYNSDDLSSKSDTHKDSMKVVCSSSSTTSLISIPAPSSGLAPSKSASESPSDNDVTSTASTDNFDTTPTAQQSESSGTDQDVPSSNKRRKPMEELING</sequence>
<keyword evidence="7" id="KW-0804">Transcription</keyword>
<evidence type="ECO:0000256" key="8">
    <source>
        <dbReference type="ARBA" id="ARBA00023242"/>
    </source>
</evidence>
<feature type="region of interest" description="Disordered" evidence="9">
    <location>
        <begin position="129"/>
        <end position="170"/>
    </location>
</feature>
<name>A0AAV2H600_LYMST</name>
<dbReference type="PROSITE" id="PS51011">
    <property type="entry name" value="ARID"/>
    <property type="match status" value="1"/>
</dbReference>
<feature type="compositionally biased region" description="Acidic residues" evidence="9">
    <location>
        <begin position="897"/>
        <end position="912"/>
    </location>
</feature>
<dbReference type="Pfam" id="PF01388">
    <property type="entry name" value="ARID"/>
    <property type="match status" value="1"/>
</dbReference>
<feature type="compositionally biased region" description="Basic and acidic residues" evidence="9">
    <location>
        <begin position="523"/>
        <end position="605"/>
    </location>
</feature>
<feature type="compositionally biased region" description="Basic and acidic residues" evidence="9">
    <location>
        <begin position="1141"/>
        <end position="1157"/>
    </location>
</feature>
<keyword evidence="2" id="KW-0597">Phosphoprotein</keyword>
<dbReference type="Pfam" id="PF11717">
    <property type="entry name" value="Tudor-knot"/>
    <property type="match status" value="1"/>
</dbReference>
<comment type="caution">
    <text evidence="11">The sequence shown here is derived from an EMBL/GenBank/DDBJ whole genome shotgun (WGS) entry which is preliminary data.</text>
</comment>
<evidence type="ECO:0000256" key="3">
    <source>
        <dbReference type="ARBA" id="ARBA00022843"/>
    </source>
</evidence>
<feature type="region of interest" description="Disordered" evidence="9">
    <location>
        <begin position="1351"/>
        <end position="1380"/>
    </location>
</feature>
<dbReference type="CDD" id="cd05162">
    <property type="entry name" value="PWWP"/>
    <property type="match status" value="1"/>
</dbReference>
<evidence type="ECO:0000256" key="2">
    <source>
        <dbReference type="ARBA" id="ARBA00022553"/>
    </source>
</evidence>
<dbReference type="EMBL" id="CAXITT010000020">
    <property type="protein sequence ID" value="CAL1527631.1"/>
    <property type="molecule type" value="Genomic_DNA"/>
</dbReference>
<dbReference type="GO" id="GO:0005634">
    <property type="term" value="C:nucleus"/>
    <property type="evidence" value="ECO:0007669"/>
    <property type="project" value="TreeGrafter"/>
</dbReference>
<feature type="compositionally biased region" description="Basic and acidic residues" evidence="9">
    <location>
        <begin position="417"/>
        <end position="429"/>
    </location>
</feature>
<evidence type="ECO:0000256" key="9">
    <source>
        <dbReference type="SAM" id="MobiDB-lite"/>
    </source>
</evidence>
<keyword evidence="12" id="KW-1185">Reference proteome</keyword>
<evidence type="ECO:0000313" key="11">
    <source>
        <dbReference type="EMBL" id="CAL1527631.1"/>
    </source>
</evidence>
<dbReference type="SUPFAM" id="SSF63748">
    <property type="entry name" value="Tudor/PWWP/MBT"/>
    <property type="match status" value="1"/>
</dbReference>
<feature type="region of interest" description="Disordered" evidence="9">
    <location>
        <begin position="1438"/>
        <end position="1597"/>
    </location>
</feature>
<dbReference type="GO" id="GO:0006357">
    <property type="term" value="P:regulation of transcription by RNA polymerase II"/>
    <property type="evidence" value="ECO:0007669"/>
    <property type="project" value="TreeGrafter"/>
</dbReference>
<dbReference type="PANTHER" id="PTHR13964">
    <property type="entry name" value="RBP-RELATED"/>
    <property type="match status" value="1"/>
</dbReference>
<protein>
    <recommendedName>
        <fullName evidence="10">ARID domain-containing protein</fullName>
    </recommendedName>
</protein>
<evidence type="ECO:0000256" key="7">
    <source>
        <dbReference type="ARBA" id="ARBA00023163"/>
    </source>
</evidence>
<dbReference type="SMART" id="SM00501">
    <property type="entry name" value="BRIGHT"/>
    <property type="match status" value="1"/>
</dbReference>
<feature type="compositionally biased region" description="Basic and acidic residues" evidence="9">
    <location>
        <begin position="1078"/>
        <end position="1110"/>
    </location>
</feature>
<organism evidence="11 12">
    <name type="scientific">Lymnaea stagnalis</name>
    <name type="common">Great pond snail</name>
    <name type="synonym">Helix stagnalis</name>
    <dbReference type="NCBI Taxonomy" id="6523"/>
    <lineage>
        <taxon>Eukaryota</taxon>
        <taxon>Metazoa</taxon>
        <taxon>Spiralia</taxon>
        <taxon>Lophotrochozoa</taxon>
        <taxon>Mollusca</taxon>
        <taxon>Gastropoda</taxon>
        <taxon>Heterobranchia</taxon>
        <taxon>Euthyneura</taxon>
        <taxon>Panpulmonata</taxon>
        <taxon>Hygrophila</taxon>
        <taxon>Lymnaeoidea</taxon>
        <taxon>Lymnaeidae</taxon>
        <taxon>Lymnaea</taxon>
    </lineage>
</organism>
<evidence type="ECO:0000259" key="10">
    <source>
        <dbReference type="PROSITE" id="PS51011"/>
    </source>
</evidence>
<feature type="compositionally biased region" description="Basic residues" evidence="9">
    <location>
        <begin position="1257"/>
        <end position="1267"/>
    </location>
</feature>
<reference evidence="11 12" key="1">
    <citation type="submission" date="2024-04" db="EMBL/GenBank/DDBJ databases">
        <authorList>
            <consortium name="Genoscope - CEA"/>
            <person name="William W."/>
        </authorList>
    </citation>
    <scope>NUCLEOTIDE SEQUENCE [LARGE SCALE GENOMIC DNA]</scope>
</reference>
<gene>
    <name evidence="11" type="ORF">GSLYS_00001801001</name>
</gene>
<feature type="compositionally biased region" description="Acidic residues" evidence="9">
    <location>
        <begin position="919"/>
        <end position="937"/>
    </location>
</feature>
<dbReference type="Gene3D" id="1.10.150.60">
    <property type="entry name" value="ARID DNA-binding domain"/>
    <property type="match status" value="1"/>
</dbReference>
<dbReference type="PANTHER" id="PTHR13964:SF27">
    <property type="entry name" value="HAT-TRICK, ISOFORM D"/>
    <property type="match status" value="1"/>
</dbReference>
<feature type="compositionally biased region" description="Polar residues" evidence="9">
    <location>
        <begin position="1543"/>
        <end position="1584"/>
    </location>
</feature>
<feature type="compositionally biased region" description="Basic and acidic residues" evidence="9">
    <location>
        <begin position="618"/>
        <end position="703"/>
    </location>
</feature>
<keyword evidence="6" id="KW-0238">DNA-binding</keyword>
<dbReference type="CDD" id="cd20390">
    <property type="entry name" value="Tudor_ARID4_rpt2"/>
    <property type="match status" value="1"/>
</dbReference>
<dbReference type="SMART" id="SM00333">
    <property type="entry name" value="TUDOR"/>
    <property type="match status" value="1"/>
</dbReference>
<dbReference type="InterPro" id="IPR012603">
    <property type="entry name" value="ARID4A/B_PWWP"/>
</dbReference>
<feature type="compositionally biased region" description="Basic and acidic residues" evidence="9">
    <location>
        <begin position="995"/>
        <end position="1008"/>
    </location>
</feature>
<feature type="compositionally biased region" description="Low complexity" evidence="9">
    <location>
        <begin position="1522"/>
        <end position="1537"/>
    </location>
</feature>
<dbReference type="InterPro" id="IPR002999">
    <property type="entry name" value="Tudor"/>
</dbReference>
<dbReference type="GO" id="GO:0006325">
    <property type="term" value="P:chromatin organization"/>
    <property type="evidence" value="ECO:0007669"/>
    <property type="project" value="UniProtKB-KW"/>
</dbReference>
<dbReference type="SUPFAM" id="SSF54160">
    <property type="entry name" value="Chromo domain-like"/>
    <property type="match status" value="1"/>
</dbReference>
<dbReference type="InterPro" id="IPR051232">
    <property type="entry name" value="ARID/SWI1_ChromRemod"/>
</dbReference>
<dbReference type="InterPro" id="IPR036431">
    <property type="entry name" value="ARID_dom_sf"/>
</dbReference>
<proteinExistence type="predicted"/>
<evidence type="ECO:0000313" key="12">
    <source>
        <dbReference type="Proteomes" id="UP001497497"/>
    </source>
</evidence>
<dbReference type="InterPro" id="IPR025995">
    <property type="entry name" value="Tudor-knot"/>
</dbReference>
<feature type="compositionally biased region" description="Basic and acidic residues" evidence="9">
    <location>
        <begin position="1351"/>
        <end position="1362"/>
    </location>
</feature>
<keyword evidence="3" id="KW-0832">Ubl conjugation</keyword>
<feature type="compositionally biased region" description="Polar residues" evidence="9">
    <location>
        <begin position="712"/>
        <end position="721"/>
    </location>
</feature>
<feature type="region of interest" description="Disordered" evidence="9">
    <location>
        <begin position="1186"/>
        <end position="1328"/>
    </location>
</feature>
<dbReference type="SMART" id="SM01014">
    <property type="entry name" value="ARID"/>
    <property type="match status" value="1"/>
</dbReference>
<dbReference type="Gene3D" id="2.30.30.140">
    <property type="match status" value="3"/>
</dbReference>
<keyword evidence="4" id="KW-0156">Chromatin regulator</keyword>
<feature type="compositionally biased region" description="Basic and acidic residues" evidence="9">
    <location>
        <begin position="1446"/>
        <end position="1456"/>
    </location>
</feature>
<evidence type="ECO:0000256" key="6">
    <source>
        <dbReference type="ARBA" id="ARBA00023125"/>
    </source>
</evidence>
<dbReference type="Pfam" id="PF08169">
    <property type="entry name" value="RBB1NT"/>
    <property type="match status" value="1"/>
</dbReference>
<dbReference type="GO" id="GO:0000976">
    <property type="term" value="F:transcription cis-regulatory region binding"/>
    <property type="evidence" value="ECO:0007669"/>
    <property type="project" value="TreeGrafter"/>
</dbReference>
<dbReference type="SUPFAM" id="SSF46774">
    <property type="entry name" value="ARID-like"/>
    <property type="match status" value="1"/>
</dbReference>
<evidence type="ECO:0000256" key="4">
    <source>
        <dbReference type="ARBA" id="ARBA00022853"/>
    </source>
</evidence>
<dbReference type="CDD" id="cd20389">
    <property type="entry name" value="Tudor_ARID4_rpt1"/>
    <property type="match status" value="1"/>
</dbReference>
<keyword evidence="5" id="KW-0805">Transcription regulation</keyword>
<feature type="compositionally biased region" description="Low complexity" evidence="9">
    <location>
        <begin position="850"/>
        <end position="868"/>
    </location>
</feature>
<dbReference type="InterPro" id="IPR016197">
    <property type="entry name" value="Chromo-like_dom_sf"/>
</dbReference>
<accession>A0AAV2H600</accession>
<feature type="domain" description="ARID" evidence="10">
    <location>
        <begin position="298"/>
        <end position="390"/>
    </location>
</feature>
<feature type="region of interest" description="Disordered" evidence="9">
    <location>
        <begin position="804"/>
        <end position="1008"/>
    </location>
</feature>
<feature type="compositionally biased region" description="Acidic residues" evidence="9">
    <location>
        <begin position="152"/>
        <end position="162"/>
    </location>
</feature>
<feature type="compositionally biased region" description="Basic and acidic residues" evidence="9">
    <location>
        <begin position="1226"/>
        <end position="1243"/>
    </location>
</feature>
<dbReference type="Proteomes" id="UP001497497">
    <property type="component" value="Unassembled WGS sequence"/>
</dbReference>
<keyword evidence="8" id="KW-0539">Nucleus</keyword>
<evidence type="ECO:0000256" key="1">
    <source>
        <dbReference type="ARBA" id="ARBA00022499"/>
    </source>
</evidence>
<feature type="compositionally biased region" description="Acidic residues" evidence="9">
    <location>
        <begin position="278"/>
        <end position="296"/>
    </location>
</feature>
<feature type="compositionally biased region" description="Basic and acidic residues" evidence="9">
    <location>
        <begin position="485"/>
        <end position="517"/>
    </location>
</feature>
<dbReference type="FunFam" id="1.10.150.60:FF:000003">
    <property type="entry name" value="AT-rich interactive domain-containing protein 4B"/>
    <property type="match status" value="1"/>
</dbReference>
<evidence type="ECO:0000256" key="5">
    <source>
        <dbReference type="ARBA" id="ARBA00023015"/>
    </source>
</evidence>